<evidence type="ECO:0000256" key="5">
    <source>
        <dbReference type="PIRSR" id="PIRSR617867-1"/>
    </source>
</evidence>
<comment type="similarity">
    <text evidence="1">Belongs to the low molecular weight phosphotyrosine protein phosphatase family.</text>
</comment>
<evidence type="ECO:0000259" key="6">
    <source>
        <dbReference type="SMART" id="SM00226"/>
    </source>
</evidence>
<evidence type="ECO:0000313" key="8">
    <source>
        <dbReference type="Proteomes" id="UP000245631"/>
    </source>
</evidence>
<dbReference type="PANTHER" id="PTHR11717:SF7">
    <property type="entry name" value="LOW MOLECULAR WEIGHT PHOSPHOTYROSINE PROTEIN PHOSPHATASE"/>
    <property type="match status" value="1"/>
</dbReference>
<dbReference type="Pfam" id="PF01451">
    <property type="entry name" value="LMWPc"/>
    <property type="match status" value="1"/>
</dbReference>
<feature type="active site" evidence="5">
    <location>
        <position position="27"/>
    </location>
</feature>
<dbReference type="SMART" id="SM00226">
    <property type="entry name" value="LMWPc"/>
    <property type="match status" value="1"/>
</dbReference>
<feature type="active site" description="Proton donor" evidence="5">
    <location>
        <position position="137"/>
    </location>
</feature>
<dbReference type="PRINTS" id="PR00719">
    <property type="entry name" value="LMWPTPASE"/>
</dbReference>
<dbReference type="InterPro" id="IPR050438">
    <property type="entry name" value="LMW_PTPase"/>
</dbReference>
<protein>
    <recommendedName>
        <fullName evidence="2">protein-tyrosine-phosphatase</fullName>
        <ecNumber evidence="2">3.1.3.48</ecNumber>
    </recommendedName>
</protein>
<dbReference type="Gene3D" id="3.40.50.2300">
    <property type="match status" value="1"/>
</dbReference>
<comment type="caution">
    <text evidence="7">The sequence shown here is derived from an EMBL/GenBank/DDBJ whole genome shotgun (WGS) entry which is preliminary data.</text>
</comment>
<feature type="active site" description="Nucleophile" evidence="5">
    <location>
        <position position="21"/>
    </location>
</feature>
<accession>A0A8E3B578</accession>
<keyword evidence="4" id="KW-0904">Protein phosphatase</keyword>
<dbReference type="CDD" id="cd16343">
    <property type="entry name" value="LMWPTP"/>
    <property type="match status" value="1"/>
</dbReference>
<name>A0A8E3B578_RHILI</name>
<gene>
    <name evidence="7" type="ORF">C8D77_103160</name>
</gene>
<evidence type="ECO:0000256" key="4">
    <source>
        <dbReference type="ARBA" id="ARBA00022912"/>
    </source>
</evidence>
<reference evidence="7 8" key="1">
    <citation type="submission" date="2018-05" db="EMBL/GenBank/DDBJ databases">
        <title>Genomic Encyclopedia of Type Strains, Phase IV (KMG-IV): sequencing the most valuable type-strain genomes for metagenomic binning, comparative biology and taxonomic classification.</title>
        <authorList>
            <person name="Goeker M."/>
        </authorList>
    </citation>
    <scope>NUCLEOTIDE SEQUENCE [LARGE SCALE GENOMIC DNA]</scope>
    <source>
        <strain evidence="7 8">DSM 2626</strain>
    </source>
</reference>
<sequence length="180" mass="19232">MHKDKSGSMSAKPINSILFVCLGNICRSPLAEGVLRAVLAERGLGHDILLDSAATSGWEVGSAPDPRSIAVAVRHGVDISGQTARKVTPQDFHRFDLILGMDRSNVADLKALAPAAMRDRVQLFLEFAHGKAGDVPDPYYDGAEAFASVYRMIREASEALATRLEVRASVPDSGQASSTI</sequence>
<evidence type="ECO:0000313" key="7">
    <source>
        <dbReference type="EMBL" id="PWJ91464.1"/>
    </source>
</evidence>
<dbReference type="SUPFAM" id="SSF52788">
    <property type="entry name" value="Phosphotyrosine protein phosphatases I"/>
    <property type="match status" value="1"/>
</dbReference>
<dbReference type="EC" id="3.1.3.48" evidence="2"/>
<proteinExistence type="inferred from homology"/>
<organism evidence="7 8">
    <name type="scientific">Rhizobium loti</name>
    <name type="common">Mesorhizobium loti</name>
    <dbReference type="NCBI Taxonomy" id="381"/>
    <lineage>
        <taxon>Bacteria</taxon>
        <taxon>Pseudomonadati</taxon>
        <taxon>Pseudomonadota</taxon>
        <taxon>Alphaproteobacteria</taxon>
        <taxon>Hyphomicrobiales</taxon>
        <taxon>Phyllobacteriaceae</taxon>
        <taxon>Mesorhizobium</taxon>
    </lineage>
</organism>
<dbReference type="InterPro" id="IPR017867">
    <property type="entry name" value="Tyr_phospatase_low_mol_wt"/>
</dbReference>
<dbReference type="PANTHER" id="PTHR11717">
    <property type="entry name" value="LOW MOLECULAR WEIGHT PROTEIN TYROSINE PHOSPHATASE"/>
    <property type="match status" value="1"/>
</dbReference>
<keyword evidence="3" id="KW-0378">Hydrolase</keyword>
<dbReference type="GO" id="GO:0004725">
    <property type="term" value="F:protein tyrosine phosphatase activity"/>
    <property type="evidence" value="ECO:0007669"/>
    <property type="project" value="UniProtKB-EC"/>
</dbReference>
<feature type="domain" description="Phosphotyrosine protein phosphatase I" evidence="6">
    <location>
        <begin position="15"/>
        <end position="163"/>
    </location>
</feature>
<dbReference type="InterPro" id="IPR036196">
    <property type="entry name" value="Ptyr_pPase_sf"/>
</dbReference>
<dbReference type="Proteomes" id="UP000245631">
    <property type="component" value="Unassembled WGS sequence"/>
</dbReference>
<dbReference type="InterPro" id="IPR023485">
    <property type="entry name" value="Ptyr_pPase"/>
</dbReference>
<evidence type="ECO:0000256" key="2">
    <source>
        <dbReference type="ARBA" id="ARBA00013064"/>
    </source>
</evidence>
<dbReference type="EMBL" id="QGGH01000003">
    <property type="protein sequence ID" value="PWJ91464.1"/>
    <property type="molecule type" value="Genomic_DNA"/>
</dbReference>
<dbReference type="AlphaFoldDB" id="A0A8E3B578"/>
<evidence type="ECO:0000256" key="3">
    <source>
        <dbReference type="ARBA" id="ARBA00022801"/>
    </source>
</evidence>
<evidence type="ECO:0000256" key="1">
    <source>
        <dbReference type="ARBA" id="ARBA00011063"/>
    </source>
</evidence>